<keyword evidence="1" id="KW-0677">Repeat</keyword>
<evidence type="ECO:0000256" key="2">
    <source>
        <dbReference type="SAM" id="MobiDB-lite"/>
    </source>
</evidence>
<feature type="compositionally biased region" description="Basic and acidic residues" evidence="2">
    <location>
        <begin position="748"/>
        <end position="760"/>
    </location>
</feature>
<dbReference type="PANTHER" id="PTHR47936:SF1">
    <property type="entry name" value="PENTATRICOPEPTIDE REPEAT-CONTAINING PROTEIN GUN1, CHLOROPLASTIC"/>
    <property type="match status" value="1"/>
</dbReference>
<evidence type="ECO:0000256" key="1">
    <source>
        <dbReference type="ARBA" id="ARBA00022737"/>
    </source>
</evidence>
<dbReference type="HOGENOM" id="CLU_334478_0_0_1"/>
<protein>
    <recommendedName>
        <fullName evidence="7">Pentacotripeptide-repeat region of PRORP domain-containing protein</fullName>
    </recommendedName>
</protein>
<dbReference type="EMBL" id="JH993118">
    <property type="protein sequence ID" value="EKX34134.1"/>
    <property type="molecule type" value="Genomic_DNA"/>
</dbReference>
<evidence type="ECO:0000256" key="3">
    <source>
        <dbReference type="SAM" id="SignalP"/>
    </source>
</evidence>
<dbReference type="EnsemblProtists" id="EKX34134">
    <property type="protein sequence ID" value="EKX34134"/>
    <property type="gene ID" value="GUITHDRAFT_119688"/>
</dbReference>
<gene>
    <name evidence="4" type="ORF">GUITHDRAFT_119688</name>
</gene>
<sequence>MLHMRAALLSSVLFCLLSPSFPSGVSKLSRESRRYAPLGGLLETPPRHSVTRISLDKLKSQTKSVRSLSNSTRLSVERAFDSLLDVCTSDAVVTESLRQAFETLNVMKSCGVKLSKSAYRAVINACIGSITGHAKHTDHEQQLMLKKKKTLQHLSSLVASCAINSVRCEALDIALETISAMHNHSIPLDHTDFSPLFKAIEVFAGNAGPLQEGIRSMRTMLDMGHSPDAIVCNALLEACTELSAGGGVYEQILHLLDSARREHCADPWAYSSALFALNEAQRYVLGSGLEVLELMIEMNVKPDPVMCNLLLMECGQAVACSGGCLVESLQLIKSAVEEGIDLTQLPFDMVVKSSAEVIAHEHGAISLGDKLIRMMIEEEITLQSESIEAYLHGCSEAARGSGVFKILNGILDIMQSSSNPANLRVQSEIIRLCAHAGGKGGSLSKALSVMQYLRLHDVKYDAKAVLDVMDAAYHSANGEGCLFYGYKILQRNVLQTSEISSGSEILCAISSAAENSFELNTRTKDPYYVLSKKVGHQRPHNSSSAARSSSVGVASEVVLEGVKVVESLSPQQLHRAVSLAIETILKECAGVKSVGFLDDLEGSETQEGIFRLGIEVFQTMADAGLKPSDQAICSLISTSCNSGLVANEGVSRCIQLLKRVKVAKWKVEDNQLEYFAKRVLEFCAMECSRAPTTISLGISLLKQMQSTGVNADATVCEHLVSAAAVAQTGAYKTAMEVLNFVDGKTMDSKNDEKSFKDLTKSRTASSRPSDLEASLSGSQSPAASKSFRSPSLDSLATVPRTPKDSIKRIGVVPDKLPKTPTPLLSASKCLPRSSPTRRTLFSEDKSPADMDSFS</sequence>
<evidence type="ECO:0000313" key="6">
    <source>
        <dbReference type="Proteomes" id="UP000011087"/>
    </source>
</evidence>
<reference evidence="4 6" key="1">
    <citation type="journal article" date="2012" name="Nature">
        <title>Algal genomes reveal evolutionary mosaicism and the fate of nucleomorphs.</title>
        <authorList>
            <consortium name="DOE Joint Genome Institute"/>
            <person name="Curtis B.A."/>
            <person name="Tanifuji G."/>
            <person name="Burki F."/>
            <person name="Gruber A."/>
            <person name="Irimia M."/>
            <person name="Maruyama S."/>
            <person name="Arias M.C."/>
            <person name="Ball S.G."/>
            <person name="Gile G.H."/>
            <person name="Hirakawa Y."/>
            <person name="Hopkins J.F."/>
            <person name="Kuo A."/>
            <person name="Rensing S.A."/>
            <person name="Schmutz J."/>
            <person name="Symeonidi A."/>
            <person name="Elias M."/>
            <person name="Eveleigh R.J."/>
            <person name="Herman E.K."/>
            <person name="Klute M.J."/>
            <person name="Nakayama T."/>
            <person name="Obornik M."/>
            <person name="Reyes-Prieto A."/>
            <person name="Armbrust E.V."/>
            <person name="Aves S.J."/>
            <person name="Beiko R.G."/>
            <person name="Coutinho P."/>
            <person name="Dacks J.B."/>
            <person name="Durnford D.G."/>
            <person name="Fast N.M."/>
            <person name="Green B.R."/>
            <person name="Grisdale C.J."/>
            <person name="Hempel F."/>
            <person name="Henrissat B."/>
            <person name="Hoppner M.P."/>
            <person name="Ishida K."/>
            <person name="Kim E."/>
            <person name="Koreny L."/>
            <person name="Kroth P.G."/>
            <person name="Liu Y."/>
            <person name="Malik S.B."/>
            <person name="Maier U.G."/>
            <person name="McRose D."/>
            <person name="Mock T."/>
            <person name="Neilson J.A."/>
            <person name="Onodera N.T."/>
            <person name="Poole A.M."/>
            <person name="Pritham E.J."/>
            <person name="Richards T.A."/>
            <person name="Rocap G."/>
            <person name="Roy S.W."/>
            <person name="Sarai C."/>
            <person name="Schaack S."/>
            <person name="Shirato S."/>
            <person name="Slamovits C.H."/>
            <person name="Spencer D.F."/>
            <person name="Suzuki S."/>
            <person name="Worden A.Z."/>
            <person name="Zauner S."/>
            <person name="Barry K."/>
            <person name="Bell C."/>
            <person name="Bharti A.K."/>
            <person name="Crow J.A."/>
            <person name="Grimwood J."/>
            <person name="Kramer R."/>
            <person name="Lindquist E."/>
            <person name="Lucas S."/>
            <person name="Salamov A."/>
            <person name="McFadden G.I."/>
            <person name="Lane C.E."/>
            <person name="Keeling P.J."/>
            <person name="Gray M.W."/>
            <person name="Grigoriev I.V."/>
            <person name="Archibald J.M."/>
        </authorList>
    </citation>
    <scope>NUCLEOTIDE SEQUENCE</scope>
    <source>
        <strain evidence="4 6">CCMP2712</strain>
    </source>
</reference>
<dbReference type="PANTHER" id="PTHR47936">
    <property type="entry name" value="PPR_LONG DOMAIN-CONTAINING PROTEIN"/>
    <property type="match status" value="1"/>
</dbReference>
<reference evidence="5" key="3">
    <citation type="submission" date="2016-03" db="UniProtKB">
        <authorList>
            <consortium name="EnsemblProtists"/>
        </authorList>
    </citation>
    <scope>IDENTIFICATION</scope>
</reference>
<evidence type="ECO:0000313" key="5">
    <source>
        <dbReference type="EnsemblProtists" id="EKX34134"/>
    </source>
</evidence>
<name>L1IDZ9_GUITC</name>
<dbReference type="KEGG" id="gtt:GUITHDRAFT_119688"/>
<keyword evidence="6" id="KW-1185">Reference proteome</keyword>
<dbReference type="Gene3D" id="1.25.40.10">
    <property type="entry name" value="Tetratricopeptide repeat domain"/>
    <property type="match status" value="3"/>
</dbReference>
<accession>L1IDZ9</accession>
<dbReference type="InterPro" id="IPR011990">
    <property type="entry name" value="TPR-like_helical_dom_sf"/>
</dbReference>
<dbReference type="Proteomes" id="UP000011087">
    <property type="component" value="Unassembled WGS sequence"/>
</dbReference>
<evidence type="ECO:0000313" key="4">
    <source>
        <dbReference type="EMBL" id="EKX34134.1"/>
    </source>
</evidence>
<feature type="signal peptide" evidence="3">
    <location>
        <begin position="1"/>
        <end position="22"/>
    </location>
</feature>
<organism evidence="4">
    <name type="scientific">Guillardia theta (strain CCMP2712)</name>
    <name type="common">Cryptophyte</name>
    <dbReference type="NCBI Taxonomy" id="905079"/>
    <lineage>
        <taxon>Eukaryota</taxon>
        <taxon>Cryptophyceae</taxon>
        <taxon>Pyrenomonadales</taxon>
        <taxon>Geminigeraceae</taxon>
        <taxon>Guillardia</taxon>
    </lineage>
</organism>
<reference evidence="6" key="2">
    <citation type="submission" date="2012-11" db="EMBL/GenBank/DDBJ databases">
        <authorList>
            <person name="Kuo A."/>
            <person name="Curtis B.A."/>
            <person name="Tanifuji G."/>
            <person name="Burki F."/>
            <person name="Gruber A."/>
            <person name="Irimia M."/>
            <person name="Maruyama S."/>
            <person name="Arias M.C."/>
            <person name="Ball S.G."/>
            <person name="Gile G.H."/>
            <person name="Hirakawa Y."/>
            <person name="Hopkins J.F."/>
            <person name="Rensing S.A."/>
            <person name="Schmutz J."/>
            <person name="Symeonidi A."/>
            <person name="Elias M."/>
            <person name="Eveleigh R.J."/>
            <person name="Herman E.K."/>
            <person name="Klute M.J."/>
            <person name="Nakayama T."/>
            <person name="Obornik M."/>
            <person name="Reyes-Prieto A."/>
            <person name="Armbrust E.V."/>
            <person name="Aves S.J."/>
            <person name="Beiko R.G."/>
            <person name="Coutinho P."/>
            <person name="Dacks J.B."/>
            <person name="Durnford D.G."/>
            <person name="Fast N.M."/>
            <person name="Green B.R."/>
            <person name="Grisdale C."/>
            <person name="Hempe F."/>
            <person name="Henrissat B."/>
            <person name="Hoppner M.P."/>
            <person name="Ishida K.-I."/>
            <person name="Kim E."/>
            <person name="Koreny L."/>
            <person name="Kroth P.G."/>
            <person name="Liu Y."/>
            <person name="Malik S.-B."/>
            <person name="Maier U.G."/>
            <person name="McRose D."/>
            <person name="Mock T."/>
            <person name="Neilson J.A."/>
            <person name="Onodera N.T."/>
            <person name="Poole A.M."/>
            <person name="Pritham E.J."/>
            <person name="Richards T.A."/>
            <person name="Rocap G."/>
            <person name="Roy S.W."/>
            <person name="Sarai C."/>
            <person name="Schaack S."/>
            <person name="Shirato S."/>
            <person name="Slamovits C.H."/>
            <person name="Spencer D.F."/>
            <person name="Suzuki S."/>
            <person name="Worden A.Z."/>
            <person name="Zauner S."/>
            <person name="Barry K."/>
            <person name="Bell C."/>
            <person name="Bharti A.K."/>
            <person name="Crow J.A."/>
            <person name="Grimwood J."/>
            <person name="Kramer R."/>
            <person name="Lindquist E."/>
            <person name="Lucas S."/>
            <person name="Salamov A."/>
            <person name="McFadden G.I."/>
            <person name="Lane C.E."/>
            <person name="Keeling P.J."/>
            <person name="Gray M.W."/>
            <person name="Grigoriev I.V."/>
            <person name="Archibald J.M."/>
        </authorList>
    </citation>
    <scope>NUCLEOTIDE SEQUENCE</scope>
    <source>
        <strain evidence="6">CCMP2712</strain>
    </source>
</reference>
<dbReference type="GeneID" id="17290861"/>
<dbReference type="PaxDb" id="55529-EKX34134"/>
<feature type="chain" id="PRO_5008769946" description="Pentacotripeptide-repeat region of PRORP domain-containing protein" evidence="3">
    <location>
        <begin position="23"/>
        <end position="854"/>
    </location>
</feature>
<feature type="region of interest" description="Disordered" evidence="2">
    <location>
        <begin position="748"/>
        <end position="854"/>
    </location>
</feature>
<dbReference type="RefSeq" id="XP_005821114.1">
    <property type="nucleotide sequence ID" value="XM_005821057.1"/>
</dbReference>
<keyword evidence="3" id="KW-0732">Signal</keyword>
<feature type="compositionally biased region" description="Polar residues" evidence="2">
    <location>
        <begin position="775"/>
        <end position="794"/>
    </location>
</feature>
<proteinExistence type="predicted"/>
<evidence type="ECO:0008006" key="7">
    <source>
        <dbReference type="Google" id="ProtNLM"/>
    </source>
</evidence>
<dbReference type="AlphaFoldDB" id="L1IDZ9"/>